<dbReference type="InterPro" id="IPR027417">
    <property type="entry name" value="P-loop_NTPase"/>
</dbReference>
<dbReference type="PROSITE" id="PS50966">
    <property type="entry name" value="ZF_SWIM"/>
    <property type="match status" value="1"/>
</dbReference>
<dbReference type="InterPro" id="IPR007527">
    <property type="entry name" value="Znf_SWIM"/>
</dbReference>
<dbReference type="InterPro" id="IPR014001">
    <property type="entry name" value="Helicase_ATP-bd"/>
</dbReference>
<dbReference type="PROSITE" id="PS51194">
    <property type="entry name" value="HELICASE_CTER"/>
    <property type="match status" value="1"/>
</dbReference>
<dbReference type="InterPro" id="IPR049730">
    <property type="entry name" value="SNF2/RAD54-like_C"/>
</dbReference>
<dbReference type="AlphaFoldDB" id="A0A162NDI7"/>
<evidence type="ECO:0000259" key="3">
    <source>
        <dbReference type="PROSITE" id="PS50966"/>
    </source>
</evidence>
<dbReference type="SMART" id="SM00490">
    <property type="entry name" value="HELICc"/>
    <property type="match status" value="1"/>
</dbReference>
<protein>
    <submittedName>
        <fullName evidence="6">RNA polymerase-associated protein RapA</fullName>
    </submittedName>
</protein>
<name>A0A162NDI7_9CLOT</name>
<dbReference type="GO" id="GO:0008270">
    <property type="term" value="F:zinc ion binding"/>
    <property type="evidence" value="ECO:0007669"/>
    <property type="project" value="UniProtKB-KW"/>
</dbReference>
<reference evidence="6 7" key="1">
    <citation type="journal article" date="2015" name="Biotechnol. Bioeng.">
        <title>Genome sequence and phenotypic characterization of Caulobacter segnis.</title>
        <authorList>
            <person name="Patel S."/>
            <person name="Fletcher B."/>
            <person name="Scott D.C."/>
            <person name="Ely B."/>
        </authorList>
    </citation>
    <scope>NUCLEOTIDE SEQUENCE [LARGE SCALE GENOMIC DNA]</scope>
    <source>
        <strain evidence="6 7">ERI-2</strain>
    </source>
</reference>
<evidence type="ECO:0000313" key="6">
    <source>
        <dbReference type="EMBL" id="OAA92169.1"/>
    </source>
</evidence>
<comment type="caution">
    <text evidence="6">The sequence shown here is derived from an EMBL/GenBank/DDBJ whole genome shotgun (WGS) entry which is preliminary data.</text>
</comment>
<dbReference type="OrthoDB" id="9760715at2"/>
<evidence type="ECO:0000256" key="2">
    <source>
        <dbReference type="PROSITE-ProRule" id="PRU00325"/>
    </source>
</evidence>
<dbReference type="InterPro" id="IPR001650">
    <property type="entry name" value="Helicase_C-like"/>
</dbReference>
<dbReference type="EMBL" id="LITT01000002">
    <property type="protein sequence ID" value="OAA92169.1"/>
    <property type="molecule type" value="Genomic_DNA"/>
</dbReference>
<dbReference type="InterPro" id="IPR000330">
    <property type="entry name" value="SNF2_N"/>
</dbReference>
<dbReference type="PATRIC" id="fig|1538.10.peg.742"/>
<dbReference type="CDD" id="cd18012">
    <property type="entry name" value="DEXQc_arch_SWI2_SNF2"/>
    <property type="match status" value="1"/>
</dbReference>
<dbReference type="Proteomes" id="UP000077407">
    <property type="component" value="Unassembled WGS sequence"/>
</dbReference>
<accession>A0A162NDI7</accession>
<keyword evidence="2" id="KW-0863">Zinc-finger</keyword>
<feature type="domain" description="Helicase C-terminal" evidence="5">
    <location>
        <begin position="909"/>
        <end position="1073"/>
    </location>
</feature>
<keyword evidence="2" id="KW-0479">Metal-binding</keyword>
<dbReference type="PROSITE" id="PS51192">
    <property type="entry name" value="HELICASE_ATP_BIND_1"/>
    <property type="match status" value="1"/>
</dbReference>
<dbReference type="PANTHER" id="PTHR10799">
    <property type="entry name" value="SNF2/RAD54 HELICASE FAMILY"/>
    <property type="match status" value="1"/>
</dbReference>
<keyword evidence="2" id="KW-0862">Zinc</keyword>
<gene>
    <name evidence="6" type="primary">rapA_2</name>
    <name evidence="6" type="ORF">WY13_00258</name>
</gene>
<dbReference type="SUPFAM" id="SSF52540">
    <property type="entry name" value="P-loop containing nucleoside triphosphate hydrolases"/>
    <property type="match status" value="2"/>
</dbReference>
<dbReference type="RefSeq" id="WP_063553904.1">
    <property type="nucleotide sequence ID" value="NZ_LITT01000002.1"/>
</dbReference>
<dbReference type="CDD" id="cd18793">
    <property type="entry name" value="SF2_C_SNF"/>
    <property type="match status" value="1"/>
</dbReference>
<evidence type="ECO:0000259" key="4">
    <source>
        <dbReference type="PROSITE" id="PS51192"/>
    </source>
</evidence>
<proteinExistence type="predicted"/>
<dbReference type="Pfam" id="PF00176">
    <property type="entry name" value="SNF2-rel_dom"/>
    <property type="match status" value="1"/>
</dbReference>
<sequence>MLTEDALLQIFNEQTTGENYLKGQRVLDNDLVSCIDIIDEDKLICIEGNVISENLFNEYNTKIEMDTGKKSIFSTYCSCQDYEKNEFKKTNYCCKHLTATFYKALGDLVQHEALKDDNINSIFKNKSNVLSLLLGDEKDKEELKIEVYINKNQWNGNITAEFKIGVKSTSSSNLYVLKDINNFLTCYYNRVPIKYSKNFTFDIKKQKLSTKDKRLISFIETLKEMEKDYKYFRKKGDECVSGKYIIIPKYLIREFFEIIKKHRTYLNEGFFSRPIETEILFENPAVEFDLKTIKDNYVLKSLSGMPESLSSKNDVFLYGSTIYLPGYEFCYKISPYLKVFNEARVVTIDKAQEDTVLKRLIPNLNFLSDRVTLSKAIRNKVVIDKCKFNFYFNKEGKDITLILKVKYGQFEFNIFEDCDERIIYRESKRESQVIGILTSLGFEEVNGKFYFFMGDDYIFNFFKNEVFKLQEIGEVYYSENFKGIKSIGSKGINGDIKTGKYNYFEMDFKIGNIDPRETTGILKAFRDNLKYYKLKSGEYLDLEELELKKFLKLLDVVSYNNIEDNNITIDTNKAIFIDGYLEDNNITYIKGKKELNKIRNKFRNVDKLEFEVPKELNASLREYQKSGYKWLKNLDYFGFGGILGDEMGLGKTLQTITFILSSQGSKSLIIVPTSLVYNWMDEFEKFAPTLKILPVVGTKEERETAAFHMENYDVIITTYNLLKRDLKMYSEREFDYCILDEAQYIKNPNAQNTKAAKQIKAKTRFALSGTPMENSLMELWSIFDFIMPGYLYDKNRFSVRYYKKLKESPEVIEDLNRLIAPFILRRKKKDVIVELPDKIEKTLMVTLDDKQKKVYKTYADHAVDLIEKKVKEDEFKNSKIEILSYITKLRQLCLDPSILINNYSGGNGKMDALVELIHKSISQGHRILVFSQFTSVLKNIGEKISEEKISFSYLDGTIKLEERINIVKKFNKGKNSVFLISLKAGGTGLNLTSADVVIHFDPWWNTAVEEQAADRTHRIGQKNVVEVIKIIAKGTIEEKIVLLQKEKKKLIEKLMENKLVSGENLKSFTEEDILGLFQNR</sequence>
<organism evidence="6 7">
    <name type="scientific">Clostridium ljungdahlii</name>
    <dbReference type="NCBI Taxonomy" id="1538"/>
    <lineage>
        <taxon>Bacteria</taxon>
        <taxon>Bacillati</taxon>
        <taxon>Bacillota</taxon>
        <taxon>Clostridia</taxon>
        <taxon>Eubacteriales</taxon>
        <taxon>Clostridiaceae</taxon>
        <taxon>Clostridium</taxon>
    </lineage>
</organism>
<evidence type="ECO:0000313" key="7">
    <source>
        <dbReference type="Proteomes" id="UP000077407"/>
    </source>
</evidence>
<dbReference type="InterPro" id="IPR013663">
    <property type="entry name" value="Helicase_SWF/SNF/SWI_bac"/>
</dbReference>
<dbReference type="Pfam" id="PF08455">
    <property type="entry name" value="SNF2_assoc"/>
    <property type="match status" value="1"/>
</dbReference>
<dbReference type="Pfam" id="PF00271">
    <property type="entry name" value="Helicase_C"/>
    <property type="match status" value="1"/>
</dbReference>
<dbReference type="Pfam" id="PF04434">
    <property type="entry name" value="SWIM"/>
    <property type="match status" value="1"/>
</dbReference>
<evidence type="ECO:0000256" key="1">
    <source>
        <dbReference type="ARBA" id="ARBA00022801"/>
    </source>
</evidence>
<dbReference type="Gene3D" id="3.40.50.10810">
    <property type="entry name" value="Tandem AAA-ATPase domain"/>
    <property type="match status" value="1"/>
</dbReference>
<feature type="domain" description="Helicase ATP-binding" evidence="4">
    <location>
        <begin position="632"/>
        <end position="789"/>
    </location>
</feature>
<dbReference type="Gene3D" id="3.40.50.300">
    <property type="entry name" value="P-loop containing nucleotide triphosphate hydrolases"/>
    <property type="match status" value="1"/>
</dbReference>
<feature type="domain" description="SWIM-type" evidence="3">
    <location>
        <begin position="59"/>
        <end position="105"/>
    </location>
</feature>
<dbReference type="GO" id="GO:0005524">
    <property type="term" value="F:ATP binding"/>
    <property type="evidence" value="ECO:0007669"/>
    <property type="project" value="InterPro"/>
</dbReference>
<dbReference type="SMART" id="SM00487">
    <property type="entry name" value="DEXDc"/>
    <property type="match status" value="1"/>
</dbReference>
<keyword evidence="1" id="KW-0378">Hydrolase</keyword>
<evidence type="ECO:0000259" key="5">
    <source>
        <dbReference type="PROSITE" id="PS51194"/>
    </source>
</evidence>
<dbReference type="InterPro" id="IPR038718">
    <property type="entry name" value="SNF2-like_sf"/>
</dbReference>
<dbReference type="GO" id="GO:0016787">
    <property type="term" value="F:hydrolase activity"/>
    <property type="evidence" value="ECO:0007669"/>
    <property type="project" value="UniProtKB-KW"/>
</dbReference>